<dbReference type="AlphaFoldDB" id="A0A2M7Z7N4"/>
<dbReference type="Pfam" id="PF18911">
    <property type="entry name" value="PKD_4"/>
    <property type="match status" value="2"/>
</dbReference>
<feature type="domain" description="LTD" evidence="3">
    <location>
        <begin position="24"/>
        <end position="143"/>
    </location>
</feature>
<accession>A0A2M7Z7N4</accession>
<dbReference type="SUPFAM" id="SSF49299">
    <property type="entry name" value="PKD domain"/>
    <property type="match status" value="2"/>
</dbReference>
<evidence type="ECO:0000256" key="1">
    <source>
        <dbReference type="SAM" id="MobiDB-lite"/>
    </source>
</evidence>
<dbReference type="SUPFAM" id="SSF74853">
    <property type="entry name" value="Lamin A/C globular tail domain"/>
    <property type="match status" value="4"/>
</dbReference>
<evidence type="ECO:0000313" key="5">
    <source>
        <dbReference type="Proteomes" id="UP000230843"/>
    </source>
</evidence>
<feature type="domain" description="LTD" evidence="3">
    <location>
        <begin position="661"/>
        <end position="813"/>
    </location>
</feature>
<evidence type="ECO:0000313" key="4">
    <source>
        <dbReference type="EMBL" id="PJA90390.1"/>
    </source>
</evidence>
<feature type="domain" description="PKD" evidence="2">
    <location>
        <begin position="584"/>
        <end position="649"/>
    </location>
</feature>
<dbReference type="InterPro" id="IPR000601">
    <property type="entry name" value="PKD_dom"/>
</dbReference>
<evidence type="ECO:0008006" key="6">
    <source>
        <dbReference type="Google" id="ProtNLM"/>
    </source>
</evidence>
<dbReference type="PROSITE" id="PS51841">
    <property type="entry name" value="LTD"/>
    <property type="match status" value="4"/>
</dbReference>
<dbReference type="InterPro" id="IPR013783">
    <property type="entry name" value="Ig-like_fold"/>
</dbReference>
<gene>
    <name evidence="4" type="ORF">CO137_00420</name>
</gene>
<dbReference type="Proteomes" id="UP000230843">
    <property type="component" value="Unassembled WGS sequence"/>
</dbReference>
<feature type="compositionally biased region" description="Polar residues" evidence="1">
    <location>
        <begin position="189"/>
        <end position="199"/>
    </location>
</feature>
<dbReference type="Gene3D" id="2.60.40.10">
    <property type="entry name" value="Immunoglobulins"/>
    <property type="match status" value="2"/>
</dbReference>
<dbReference type="PROSITE" id="PS50093">
    <property type="entry name" value="PKD"/>
    <property type="match status" value="2"/>
</dbReference>
<dbReference type="CDD" id="cd00146">
    <property type="entry name" value="PKD"/>
    <property type="match status" value="2"/>
</dbReference>
<evidence type="ECO:0000259" key="2">
    <source>
        <dbReference type="PROSITE" id="PS50093"/>
    </source>
</evidence>
<dbReference type="Pfam" id="PF00932">
    <property type="entry name" value="LTD"/>
    <property type="match status" value="4"/>
</dbReference>
<feature type="domain" description="LTD" evidence="3">
    <location>
        <begin position="444"/>
        <end position="560"/>
    </location>
</feature>
<reference evidence="5" key="1">
    <citation type="submission" date="2017-09" db="EMBL/GenBank/DDBJ databases">
        <title>Depth-based differentiation of microbial function through sediment-hosted aquifers and enrichment of novel symbionts in the deep terrestrial subsurface.</title>
        <authorList>
            <person name="Probst A.J."/>
            <person name="Ladd B."/>
            <person name="Jarett J.K."/>
            <person name="Geller-Mcgrath D.E."/>
            <person name="Sieber C.M.K."/>
            <person name="Emerson J.B."/>
            <person name="Anantharaman K."/>
            <person name="Thomas B.C."/>
            <person name="Malmstrom R."/>
            <person name="Stieglmeier M."/>
            <person name="Klingl A."/>
            <person name="Woyke T."/>
            <person name="Ryan C.M."/>
            <person name="Banfield J.F."/>
        </authorList>
    </citation>
    <scope>NUCLEOTIDE SEQUENCE [LARGE SCALE GENOMIC DNA]</scope>
</reference>
<dbReference type="EMBL" id="PFVJ01000010">
    <property type="protein sequence ID" value="PJA90390.1"/>
    <property type="molecule type" value="Genomic_DNA"/>
</dbReference>
<proteinExistence type="predicted"/>
<dbReference type="InterPro" id="IPR022409">
    <property type="entry name" value="PKD/Chitinase_dom"/>
</dbReference>
<organism evidence="4 5">
    <name type="scientific">Candidatus Magasanikbacteria bacterium CG_4_9_14_3_um_filter_32_9</name>
    <dbReference type="NCBI Taxonomy" id="1974644"/>
    <lineage>
        <taxon>Bacteria</taxon>
        <taxon>Candidatus Magasanikiibacteriota</taxon>
    </lineage>
</organism>
<comment type="caution">
    <text evidence="4">The sequence shown here is derived from an EMBL/GenBank/DDBJ whole genome shotgun (WGS) entry which is preliminary data.</text>
</comment>
<feature type="domain" description="PKD" evidence="2">
    <location>
        <begin position="203"/>
        <end position="283"/>
    </location>
</feature>
<sequence>MQVKNILYTVPVFFLVSLLFLGGFSGSAQSSSLDHLIITEVQVAGESASDEFIEIFNPTNENINLEGWKLYRLTATNTTTKSTLIKFTDKIDSQKYLLLTHSNSSVSSSADIFFNNSGTITNDDTIILENNKGEIVDIVGYGDASIFEGLFPFTNLNKTKDPKNFSRKKVQNDYIDTNENSTDFEKTEANPQNSSYTPPLNNPPTAIISAISSSTINQEILFSAENSTDDNEIISYNWDFGDKNFDFNSTTIHKYTTTGEFIVSLTVKDAQNEIGITSTTLQIYEEIIIPTSTPTSTKVIADIKINEFLPNPNEGDEWIEIYNSTTSTVELTDWFLKDNTGTFILNGDISALGFFVYEFSSSKLNNNGDIIQLFYKDGEKVDETTYSTVGKGNSIAKNISSQNFEETTTLTKGTKNVITPPPTPEPKTTTNQNFGTPPTTQNNDPIQNEEYSHLGNIIINEFLPNPIGADTENEFIELYNADSKTIDLSGWQIGDDSTKKYTIDNIVLKAGEYLTFFRTKSKIALNNTGGDSVKLYNVNNALVDSVEYNEKANDGMSYNRSAEGWFWSEITSPNAKNQEKPTNKPILIIDAPTSTEVGIAVKFDASDSTNIEDLKFEWNFEGNTSTGMFAEHIFVESGFFIIKLTAENSEEEKFEKEFEIEVFETENFASGFPVDWENITITEIFPNPAGNDTDEFIEIYNSANFPIDITGLKIDDEIGGSKGYIIPQNSIILPNSYVVFWKEETKISLNNTGDSARLLYPDDSVLFEISYEKTTEDASFAKINGNWKWTNSPTPNTENSLEEVIKTATSQKKIKTVLSLPIAEIRSKADIGDLVRTQGIVAVLPNVFSTQYFYIVDVSGIQVYMNNKDFPQLAIGDLIEIVGEISKAYGETRIKLSTKENIKILNHIDVLAPKIIEIADINEVLEGSFVQVSGEITEIKGSYMYVDDGSEEVKVYAKKGTNIDKRNFKIADLVTITGIVGKTTGGYQILPRSQNDIIKTGVSEFSAEYENSNQETLSESGVMEKYLTATAGGLTSVIVGLFAHSKRRHFGNLFIKLARIVKK</sequence>
<dbReference type="InterPro" id="IPR036415">
    <property type="entry name" value="Lamin_tail_dom_sf"/>
</dbReference>
<dbReference type="InterPro" id="IPR001322">
    <property type="entry name" value="Lamin_tail_dom"/>
</dbReference>
<dbReference type="SMART" id="SM00089">
    <property type="entry name" value="PKD"/>
    <property type="match status" value="2"/>
</dbReference>
<dbReference type="InterPro" id="IPR035986">
    <property type="entry name" value="PKD_dom_sf"/>
</dbReference>
<feature type="compositionally biased region" description="Polar residues" evidence="1">
    <location>
        <begin position="431"/>
        <end position="443"/>
    </location>
</feature>
<protein>
    <recommendedName>
        <fullName evidence="6">PKD domain-containing protein</fullName>
    </recommendedName>
</protein>
<evidence type="ECO:0000259" key="3">
    <source>
        <dbReference type="PROSITE" id="PS51841"/>
    </source>
</evidence>
<feature type="domain" description="LTD" evidence="3">
    <location>
        <begin position="290"/>
        <end position="388"/>
    </location>
</feature>
<dbReference type="Gene3D" id="2.60.40.1260">
    <property type="entry name" value="Lamin Tail domain"/>
    <property type="match status" value="3"/>
</dbReference>
<name>A0A2M7Z7N4_9BACT</name>
<feature type="region of interest" description="Disordered" evidence="1">
    <location>
        <begin position="413"/>
        <end position="443"/>
    </location>
</feature>
<feature type="region of interest" description="Disordered" evidence="1">
    <location>
        <begin position="178"/>
        <end position="201"/>
    </location>
</feature>